<reference evidence="2 3" key="1">
    <citation type="submission" date="2022-09" db="EMBL/GenBank/DDBJ databases">
        <title>New species of Phenylobacterium.</title>
        <authorList>
            <person name="Mieszkin S."/>
        </authorList>
    </citation>
    <scope>NUCLEOTIDE SEQUENCE [LARGE SCALE GENOMIC DNA]</scope>
    <source>
        <strain evidence="2 3">HK31-G</strain>
    </source>
</reference>
<dbReference type="Proteomes" id="UP001598130">
    <property type="component" value="Unassembled WGS sequence"/>
</dbReference>
<evidence type="ECO:0000313" key="3">
    <source>
        <dbReference type="Proteomes" id="UP001598130"/>
    </source>
</evidence>
<feature type="transmembrane region" description="Helical" evidence="1">
    <location>
        <begin position="34"/>
        <end position="52"/>
    </location>
</feature>
<keyword evidence="1" id="KW-0472">Membrane</keyword>
<feature type="transmembrane region" description="Helical" evidence="1">
    <location>
        <begin position="85"/>
        <end position="102"/>
    </location>
</feature>
<accession>A0ABW6CQP0</accession>
<proteinExistence type="predicted"/>
<dbReference type="RefSeq" id="WP_377370021.1">
    <property type="nucleotide sequence ID" value="NZ_JAOTJD010000017.1"/>
</dbReference>
<sequence>MAWIASRRRRRLLFLALAAPGFFAVFGTTLHHNFYLMLAGFVFFAAAVIFRLRTEPLFERATAAGLWPLPHSAIPQRRTLTMRKLLSTTAAIAALAMGMSAGTPPPARAQMTVIDPAAIAQMTSQVANSLRQIEQLQSQITNQVAMLQKLGTDVTQPLTQINQQATQLLQQAQAIGYNSQNIAQKFQQLYPSDMSGESFAQIRQRLASWESNSRLTMQDSMAAQNQLVRSQATTAGAVNSAVAASQGAAGQTAAVQATNQLLAALSTQLQGLQTILIAQARTQDTILAQQQAGAIAARAETQRATQWTPQGSSLSKATSF</sequence>
<keyword evidence="1" id="KW-0812">Transmembrane</keyword>
<comment type="caution">
    <text evidence="2">The sequence shown here is derived from an EMBL/GenBank/DDBJ whole genome shotgun (WGS) entry which is preliminary data.</text>
</comment>
<dbReference type="EMBL" id="JAOTJD010000017">
    <property type="protein sequence ID" value="MFD3264416.1"/>
    <property type="molecule type" value="Genomic_DNA"/>
</dbReference>
<keyword evidence="1" id="KW-1133">Transmembrane helix</keyword>
<keyword evidence="3" id="KW-1185">Reference proteome</keyword>
<protein>
    <submittedName>
        <fullName evidence="2">Conjugal transfer protein TrbJ</fullName>
    </submittedName>
</protein>
<evidence type="ECO:0000256" key="1">
    <source>
        <dbReference type="SAM" id="Phobius"/>
    </source>
</evidence>
<evidence type="ECO:0000313" key="2">
    <source>
        <dbReference type="EMBL" id="MFD3264416.1"/>
    </source>
</evidence>
<organism evidence="2 3">
    <name type="scientific">Phenylobacterium ferrooxidans</name>
    <dbReference type="NCBI Taxonomy" id="2982689"/>
    <lineage>
        <taxon>Bacteria</taxon>
        <taxon>Pseudomonadati</taxon>
        <taxon>Pseudomonadota</taxon>
        <taxon>Alphaproteobacteria</taxon>
        <taxon>Caulobacterales</taxon>
        <taxon>Caulobacteraceae</taxon>
        <taxon>Phenylobacterium</taxon>
    </lineage>
</organism>
<gene>
    <name evidence="2" type="ORF">OCL97_10660</name>
</gene>
<name>A0ABW6CQP0_9CAUL</name>